<protein>
    <submittedName>
        <fullName evidence="3">Retrovirus-related pol polyprotein from transposon TNT 1-94</fullName>
    </submittedName>
</protein>
<proteinExistence type="predicted"/>
<reference evidence="3" key="1">
    <citation type="journal article" date="2022" name="Int. J. Mol. Sci.">
        <title>Draft Genome of Tanacetum Coccineum: Genomic Comparison of Closely Related Tanacetum-Family Plants.</title>
        <authorList>
            <person name="Yamashiro T."/>
            <person name="Shiraishi A."/>
            <person name="Nakayama K."/>
            <person name="Satake H."/>
        </authorList>
    </citation>
    <scope>NUCLEOTIDE SEQUENCE</scope>
</reference>
<dbReference type="InterPro" id="IPR043502">
    <property type="entry name" value="DNA/RNA_pol_sf"/>
</dbReference>
<evidence type="ECO:0000313" key="3">
    <source>
        <dbReference type="EMBL" id="GJT37524.1"/>
    </source>
</evidence>
<sequence length="534" mass="60772">MQDKKPELSFFHVFGSLFYPTNDHEYLGKFDAKADIGIFVGYAPAKKAFRIYNRRTRLITETIHVTFDELTAMASEQFSSGPGIQGMTLATSSTGLGLNPVSQLPCLPQKRDGWDRLFQPMFEEYFNPPTIDVSPVQEAAAPRAEVLTDSPVSTSIDQDAPSTNNVFLIKLKWIYKVKTDESGGVLKNKALLVAQGFRQEEGIDFEESFAPVARIEAIRIFVAYTAHKNMIIYQMNVKTDFLNGEIKEEVYVSQPEGFVDQDNPSHAYKLKKALYGLKQAPHTWYDMLSSFLISQQFSKGAVDPTLFTRHARNDILLVQIYVDDIIIALTNTAMCDEFANQMTNKFKMSMMGQIRPDLNHVVCLCARYQAKPTEKHLQEDTRRSTSGSAQFLGDKHVSWSSKKQKSTAISSTEAEYIALSACCSQILWMLSQLTDYGFKFNKTPLYCDNKSAIALCCNNVQHSRAKHIDIHYHFIKEQVENGIVELYFIRTEYQLADIFTKPLPRERFNFLIDKLGMRNMSPETLKRLAEETDE</sequence>
<organism evidence="3 4">
    <name type="scientific">Tanacetum coccineum</name>
    <dbReference type="NCBI Taxonomy" id="301880"/>
    <lineage>
        <taxon>Eukaryota</taxon>
        <taxon>Viridiplantae</taxon>
        <taxon>Streptophyta</taxon>
        <taxon>Embryophyta</taxon>
        <taxon>Tracheophyta</taxon>
        <taxon>Spermatophyta</taxon>
        <taxon>Magnoliopsida</taxon>
        <taxon>eudicotyledons</taxon>
        <taxon>Gunneridae</taxon>
        <taxon>Pentapetalae</taxon>
        <taxon>asterids</taxon>
        <taxon>campanulids</taxon>
        <taxon>Asterales</taxon>
        <taxon>Asteraceae</taxon>
        <taxon>Asteroideae</taxon>
        <taxon>Anthemideae</taxon>
        <taxon>Anthemidinae</taxon>
        <taxon>Tanacetum</taxon>
    </lineage>
</organism>
<dbReference type="Pfam" id="PF07727">
    <property type="entry name" value="RVT_2"/>
    <property type="match status" value="1"/>
</dbReference>
<dbReference type="EMBL" id="BQNB010015229">
    <property type="protein sequence ID" value="GJT37524.1"/>
    <property type="molecule type" value="Genomic_DNA"/>
</dbReference>
<reference evidence="3" key="2">
    <citation type="submission" date="2022-01" db="EMBL/GenBank/DDBJ databases">
        <authorList>
            <person name="Yamashiro T."/>
            <person name="Shiraishi A."/>
            <person name="Satake H."/>
            <person name="Nakayama K."/>
        </authorList>
    </citation>
    <scope>NUCLEOTIDE SEQUENCE</scope>
</reference>
<dbReference type="PANTHER" id="PTHR11439">
    <property type="entry name" value="GAG-POL-RELATED RETROTRANSPOSON"/>
    <property type="match status" value="1"/>
</dbReference>
<name>A0ABQ5DL59_9ASTR</name>
<feature type="domain" description="Reverse transcriptase Ty1/copia-type" evidence="1">
    <location>
        <begin position="167"/>
        <end position="355"/>
    </location>
</feature>
<evidence type="ECO:0000313" key="4">
    <source>
        <dbReference type="Proteomes" id="UP001151760"/>
    </source>
</evidence>
<evidence type="ECO:0000259" key="2">
    <source>
        <dbReference type="Pfam" id="PF25597"/>
    </source>
</evidence>
<dbReference type="CDD" id="cd09272">
    <property type="entry name" value="RNase_HI_RT_Ty1"/>
    <property type="match status" value="1"/>
</dbReference>
<dbReference type="InterPro" id="IPR013103">
    <property type="entry name" value="RVT_2"/>
</dbReference>
<dbReference type="Proteomes" id="UP001151760">
    <property type="component" value="Unassembled WGS sequence"/>
</dbReference>
<dbReference type="InterPro" id="IPR057670">
    <property type="entry name" value="SH3_retrovirus"/>
</dbReference>
<dbReference type="Pfam" id="PF25597">
    <property type="entry name" value="SH3_retrovirus"/>
    <property type="match status" value="1"/>
</dbReference>
<gene>
    <name evidence="3" type="ORF">Tco_0937389</name>
</gene>
<evidence type="ECO:0000259" key="1">
    <source>
        <dbReference type="Pfam" id="PF07727"/>
    </source>
</evidence>
<comment type="caution">
    <text evidence="3">The sequence shown here is derived from an EMBL/GenBank/DDBJ whole genome shotgun (WGS) entry which is preliminary data.</text>
</comment>
<accession>A0ABQ5DL59</accession>
<feature type="domain" description="Retroviral polymerase SH3-like" evidence="2">
    <location>
        <begin position="17"/>
        <end position="71"/>
    </location>
</feature>
<keyword evidence="4" id="KW-1185">Reference proteome</keyword>
<dbReference type="PANTHER" id="PTHR11439:SF483">
    <property type="entry name" value="PEPTIDE SYNTHASE GLIP-LIKE, PUTATIVE (AFU_ORTHOLOGUE AFUA_3G12920)-RELATED"/>
    <property type="match status" value="1"/>
</dbReference>
<dbReference type="SUPFAM" id="SSF56672">
    <property type="entry name" value="DNA/RNA polymerases"/>
    <property type="match status" value="1"/>
</dbReference>